<gene>
    <name evidence="5" type="ORF">AMD01_14755</name>
</gene>
<evidence type="ECO:0000313" key="6">
    <source>
        <dbReference type="Proteomes" id="UP000037558"/>
    </source>
</evidence>
<keyword evidence="2 5" id="KW-0808">Transferase</keyword>
<name>A0A0M0KYU1_9BACI</name>
<dbReference type="EC" id="2.3.1.19" evidence="5"/>
<dbReference type="NCBIfam" id="TIGR02706">
    <property type="entry name" value="P_butyryltrans"/>
    <property type="match status" value="1"/>
</dbReference>
<dbReference type="Gene3D" id="3.40.718.10">
    <property type="entry name" value="Isopropylmalate Dehydrogenase"/>
    <property type="match status" value="1"/>
</dbReference>
<dbReference type="AlphaFoldDB" id="A0A0M0KYU1"/>
<comment type="similarity">
    <text evidence="1">Belongs to the phosphate acetyltransferase and butyryltransferase family.</text>
</comment>
<dbReference type="SUPFAM" id="SSF53659">
    <property type="entry name" value="Isocitrate/Isopropylmalate dehydrogenase-like"/>
    <property type="match status" value="1"/>
</dbReference>
<dbReference type="InterPro" id="IPR050500">
    <property type="entry name" value="Phos_Acetyltrans/Butyryltrans"/>
</dbReference>
<dbReference type="EMBL" id="LILC01000019">
    <property type="protein sequence ID" value="KOO43980.1"/>
    <property type="molecule type" value="Genomic_DNA"/>
</dbReference>
<dbReference type="InterPro" id="IPR012147">
    <property type="entry name" value="P_Ac_Bu_trans"/>
</dbReference>
<evidence type="ECO:0000259" key="4">
    <source>
        <dbReference type="Pfam" id="PF01515"/>
    </source>
</evidence>
<reference evidence="6" key="1">
    <citation type="submission" date="2015-08" db="EMBL/GenBank/DDBJ databases">
        <title>Fjat-14210 dsm16467.</title>
        <authorList>
            <person name="Liu B."/>
            <person name="Wang J."/>
            <person name="Zhu Y."/>
            <person name="Liu G."/>
            <person name="Chen Q."/>
            <person name="Chen Z."/>
            <person name="Lan J."/>
            <person name="Che J."/>
            <person name="Ge C."/>
            <person name="Shi H."/>
            <person name="Pan Z."/>
            <person name="Liu X."/>
        </authorList>
    </citation>
    <scope>NUCLEOTIDE SEQUENCE [LARGE SCALE GENOMIC DNA]</scope>
    <source>
        <strain evidence="6">DSM 16467</strain>
    </source>
</reference>
<dbReference type="STRING" id="284581.AMD01_14755"/>
<feature type="domain" description="Phosphate acetyl/butaryl transferase" evidence="4">
    <location>
        <begin position="78"/>
        <end position="295"/>
    </location>
</feature>
<dbReference type="NCBIfam" id="NF006045">
    <property type="entry name" value="PRK08190.1"/>
    <property type="match status" value="1"/>
</dbReference>
<dbReference type="PANTHER" id="PTHR43356">
    <property type="entry name" value="PHOSPHATE ACETYLTRANSFERASE"/>
    <property type="match status" value="1"/>
</dbReference>
<keyword evidence="6" id="KW-1185">Reference proteome</keyword>
<dbReference type="RefSeq" id="WP_053402187.1">
    <property type="nucleotide sequence ID" value="NZ_LILC01000019.1"/>
</dbReference>
<evidence type="ECO:0000256" key="3">
    <source>
        <dbReference type="ARBA" id="ARBA00023315"/>
    </source>
</evidence>
<dbReference type="Pfam" id="PF01515">
    <property type="entry name" value="PTA_PTB"/>
    <property type="match status" value="1"/>
</dbReference>
<dbReference type="GO" id="GO:0019605">
    <property type="term" value="P:butyrate metabolic process"/>
    <property type="evidence" value="ECO:0007669"/>
    <property type="project" value="InterPro"/>
</dbReference>
<dbReference type="PATRIC" id="fig|284581.3.peg.4022"/>
<dbReference type="Proteomes" id="UP000037558">
    <property type="component" value="Unassembled WGS sequence"/>
</dbReference>
<evidence type="ECO:0000256" key="2">
    <source>
        <dbReference type="ARBA" id="ARBA00022679"/>
    </source>
</evidence>
<dbReference type="InterPro" id="IPR014079">
    <property type="entry name" value="Phosphate_butyryltransferase"/>
</dbReference>
<protein>
    <submittedName>
        <fullName evidence="5">Phosphate butyryltransferase</fullName>
        <ecNumber evidence="5">2.3.1.19</ecNumber>
    </submittedName>
</protein>
<accession>A0A0M0KYU1</accession>
<dbReference type="GO" id="GO:0050182">
    <property type="term" value="F:phosphate butyryltransferase activity"/>
    <property type="evidence" value="ECO:0007669"/>
    <property type="project" value="UniProtKB-EC"/>
</dbReference>
<dbReference type="InterPro" id="IPR002505">
    <property type="entry name" value="PTA_PTB"/>
</dbReference>
<evidence type="ECO:0000256" key="1">
    <source>
        <dbReference type="ARBA" id="ARBA00005656"/>
    </source>
</evidence>
<keyword evidence="3 5" id="KW-0012">Acyltransferase</keyword>
<comment type="caution">
    <text evidence="5">The sequence shown here is derived from an EMBL/GenBank/DDBJ whole genome shotgun (WGS) entry which is preliminary data.</text>
</comment>
<dbReference type="PANTHER" id="PTHR43356:SF2">
    <property type="entry name" value="PHOSPHATE ACETYLTRANSFERASE"/>
    <property type="match status" value="1"/>
</dbReference>
<evidence type="ECO:0000313" key="5">
    <source>
        <dbReference type="EMBL" id="KOO43980.1"/>
    </source>
</evidence>
<dbReference type="PIRSF" id="PIRSF000428">
    <property type="entry name" value="P_Ac_trans"/>
    <property type="match status" value="1"/>
</dbReference>
<sequence length="301" mass="31611">MKNFEQVLEKTANMPSLTVAVAVAEDPEVIESVRLAISKNLAQFILFGDEDKIKSMMVDHSLKSASEVKVINAGNEQTAAMMAVKAVHQGEANIVMKGNLPTSTILKAVLNKEWGLRTGNVLSHVALFEVPGYERLIYLTDAAMNIAPSLEQKAQIIENAVGVAKKLGVTYPKVAALAAIETVNPNMQATIDAAALATLNREGTITGCVVDGPLALDNAISIKAAKHKNIQSDVAGEADILVTPTIEVGNALYKSLMYFAGAKVGAVIAGATAPIILTSRADSAESKLHSLAVAALVARGE</sequence>
<organism evidence="5 6">
    <name type="scientific">Priestia koreensis</name>
    <dbReference type="NCBI Taxonomy" id="284581"/>
    <lineage>
        <taxon>Bacteria</taxon>
        <taxon>Bacillati</taxon>
        <taxon>Bacillota</taxon>
        <taxon>Bacilli</taxon>
        <taxon>Bacillales</taxon>
        <taxon>Bacillaceae</taxon>
        <taxon>Priestia</taxon>
    </lineage>
</organism>
<proteinExistence type="inferred from homology"/>
<dbReference type="NCBIfam" id="NF005837">
    <property type="entry name" value="PRK07742.1"/>
    <property type="match status" value="1"/>
</dbReference>